<name>A0ABU5C4Z9_9BACI</name>
<keyword evidence="2" id="KW-1185">Reference proteome</keyword>
<comment type="caution">
    <text evidence="1">The sequence shown here is derived from an EMBL/GenBank/DDBJ whole genome shotgun (WGS) entry which is preliminary data.</text>
</comment>
<proteinExistence type="predicted"/>
<organism evidence="1 2">
    <name type="scientific">Tigheibacillus halophilus</name>
    <dbReference type="NCBI Taxonomy" id="361280"/>
    <lineage>
        <taxon>Bacteria</taxon>
        <taxon>Bacillati</taxon>
        <taxon>Bacillota</taxon>
        <taxon>Bacilli</taxon>
        <taxon>Bacillales</taxon>
        <taxon>Bacillaceae</taxon>
        <taxon>Tigheibacillus</taxon>
    </lineage>
</organism>
<accession>A0ABU5C4Z9</accession>
<protein>
    <recommendedName>
        <fullName evidence="3">2,3-bisphosphoglycerate-dependent phosphoglycerate mutase</fullName>
    </recommendedName>
</protein>
<gene>
    <name evidence="1" type="ORF">RWE15_08020</name>
</gene>
<reference evidence="1 2" key="1">
    <citation type="submission" date="2023-10" db="EMBL/GenBank/DDBJ databases">
        <title>Virgibacillus halophilus 5B73C genome.</title>
        <authorList>
            <person name="Miliotis G."/>
            <person name="Sengupta P."/>
            <person name="Hameed A."/>
            <person name="Chuvochina M."/>
            <person name="Mcdonagh F."/>
            <person name="Simpson A.C."/>
            <person name="Singh N.K."/>
            <person name="Rekha P.D."/>
            <person name="Raman K."/>
            <person name="Hugenholtz P."/>
            <person name="Venkateswaran K."/>
        </authorList>
    </citation>
    <scope>NUCLEOTIDE SEQUENCE [LARGE SCALE GENOMIC DNA]</scope>
    <source>
        <strain evidence="1 2">5B73C</strain>
    </source>
</reference>
<evidence type="ECO:0000313" key="1">
    <source>
        <dbReference type="EMBL" id="MDY0394407.1"/>
    </source>
</evidence>
<evidence type="ECO:0000313" key="2">
    <source>
        <dbReference type="Proteomes" id="UP001281447"/>
    </source>
</evidence>
<dbReference type="EMBL" id="JAWDIP010000003">
    <property type="protein sequence ID" value="MDY0394407.1"/>
    <property type="molecule type" value="Genomic_DNA"/>
</dbReference>
<evidence type="ECO:0008006" key="3">
    <source>
        <dbReference type="Google" id="ProtNLM"/>
    </source>
</evidence>
<dbReference type="Proteomes" id="UP001281447">
    <property type="component" value="Unassembled WGS sequence"/>
</dbReference>
<sequence>MGKQILLVRHCEAESQAVEAPLTKKREAAGAAVKIIFKKSFD</sequence>